<proteinExistence type="inferred from homology"/>
<dbReference type="PANTHER" id="PTHR46230:SF7">
    <property type="entry name" value="BOLA-LIKE PROTEIN 1"/>
    <property type="match status" value="1"/>
</dbReference>
<dbReference type="PIRSF" id="PIRSF003113">
    <property type="entry name" value="BolA"/>
    <property type="match status" value="1"/>
</dbReference>
<dbReference type="EMBL" id="CP145607">
    <property type="protein sequence ID" value="WWM69616.1"/>
    <property type="molecule type" value="Genomic_DNA"/>
</dbReference>
<evidence type="ECO:0000256" key="1">
    <source>
        <dbReference type="RuleBase" id="RU003860"/>
    </source>
</evidence>
<evidence type="ECO:0000313" key="3">
    <source>
        <dbReference type="EMBL" id="WWM69616.1"/>
    </source>
</evidence>
<gene>
    <name evidence="3" type="ORF">V6R86_02625</name>
</gene>
<dbReference type="SUPFAM" id="SSF82657">
    <property type="entry name" value="BolA-like"/>
    <property type="match status" value="1"/>
</dbReference>
<dbReference type="PANTHER" id="PTHR46230">
    <property type="match status" value="1"/>
</dbReference>
<keyword evidence="4" id="KW-1185">Reference proteome</keyword>
<evidence type="ECO:0000256" key="2">
    <source>
        <dbReference type="SAM" id="MobiDB-lite"/>
    </source>
</evidence>
<dbReference type="Proteomes" id="UP001382935">
    <property type="component" value="Chromosome"/>
</dbReference>
<name>A0ABZ2G1I8_9SPHN</name>
<feature type="region of interest" description="Disordered" evidence="2">
    <location>
        <begin position="21"/>
        <end position="45"/>
    </location>
</feature>
<sequence length="95" mass="10610">MNVSDMGPVAREMTDRLQKSLAPTRMELRDDSEQHRGHGGYRGEGGESHFFLSIESAAFSGLNRVARQRLVYKALGELMQHQVHALAMETRAPGE</sequence>
<comment type="similarity">
    <text evidence="1">Belongs to the BolA/IbaG family.</text>
</comment>
<dbReference type="Pfam" id="PF01722">
    <property type="entry name" value="BolA"/>
    <property type="match status" value="1"/>
</dbReference>
<accession>A0ABZ2G1I8</accession>
<feature type="compositionally biased region" description="Basic and acidic residues" evidence="2">
    <location>
        <begin position="26"/>
        <end position="36"/>
    </location>
</feature>
<evidence type="ECO:0000313" key="4">
    <source>
        <dbReference type="Proteomes" id="UP001382935"/>
    </source>
</evidence>
<protein>
    <submittedName>
        <fullName evidence="3">BolA family protein</fullName>
    </submittedName>
</protein>
<reference evidence="3 4" key="1">
    <citation type="submission" date="2024-02" db="EMBL/GenBank/DDBJ databases">
        <title>Full genome sequence of Sphingomonas kaistensis.</title>
        <authorList>
            <person name="Poletto B.L."/>
            <person name="Silva G."/>
            <person name="Galante D."/>
            <person name="Campos K.R."/>
            <person name="Santos M.B.N."/>
            <person name="Sacchi C.T."/>
        </authorList>
    </citation>
    <scope>NUCLEOTIDE SEQUENCE [LARGE SCALE GENOMIC DNA]</scope>
    <source>
        <strain evidence="3 4">MA4R</strain>
    </source>
</reference>
<organism evidence="3 4">
    <name type="scientific">Sphingomonas kaistensis</name>
    <dbReference type="NCBI Taxonomy" id="298708"/>
    <lineage>
        <taxon>Bacteria</taxon>
        <taxon>Pseudomonadati</taxon>
        <taxon>Pseudomonadota</taxon>
        <taxon>Alphaproteobacteria</taxon>
        <taxon>Sphingomonadales</taxon>
        <taxon>Sphingomonadaceae</taxon>
        <taxon>Sphingomonas</taxon>
    </lineage>
</organism>
<dbReference type="Gene3D" id="3.30.300.90">
    <property type="entry name" value="BolA-like"/>
    <property type="match status" value="1"/>
</dbReference>
<dbReference type="InterPro" id="IPR002634">
    <property type="entry name" value="BolA"/>
</dbReference>
<dbReference type="RefSeq" id="WP_338501832.1">
    <property type="nucleotide sequence ID" value="NZ_CP145607.1"/>
</dbReference>
<dbReference type="InterPro" id="IPR036065">
    <property type="entry name" value="BolA-like_sf"/>
</dbReference>